<dbReference type="Proteomes" id="UP000614469">
    <property type="component" value="Unassembled WGS sequence"/>
</dbReference>
<dbReference type="EMBL" id="JACNJN010000159">
    <property type="protein sequence ID" value="MBC8336401.1"/>
    <property type="molecule type" value="Genomic_DNA"/>
</dbReference>
<sequence length="213" mass="25270">MRYSQVLDTLRDTPLFESSLLTVGKSSPYQTQRRLSDWASAGKVISLRRGLYILPKEKRKFEPHPFRIANRLEPGSYISLEMALRYHNLIPEHVAVVTSVTTGRPREWTNEFGRFLYRHIHPRYFFGMEYRLIIEEQFAYIAYPEKALLDLIYLRKGGDSLEFIQSLRLQNLENLDLERLEEFAEHFNKPKIKRAAVVIRKLAEHEMHEYEVL</sequence>
<evidence type="ECO:0008006" key="3">
    <source>
        <dbReference type="Google" id="ProtNLM"/>
    </source>
</evidence>
<evidence type="ECO:0000313" key="2">
    <source>
        <dbReference type="Proteomes" id="UP000614469"/>
    </source>
</evidence>
<dbReference type="AlphaFoldDB" id="A0A8J6TFG8"/>
<reference evidence="1 2" key="1">
    <citation type="submission" date="2020-08" db="EMBL/GenBank/DDBJ databases">
        <title>Bridging the membrane lipid divide: bacteria of the FCB group superphylum have the potential to synthesize archaeal ether lipids.</title>
        <authorList>
            <person name="Villanueva L."/>
            <person name="Von Meijenfeldt F.A.B."/>
            <person name="Westbye A.B."/>
            <person name="Yadav S."/>
            <person name="Hopmans E.C."/>
            <person name="Dutilh B.E."/>
            <person name="Sinninghe Damste J.S."/>
        </authorList>
    </citation>
    <scope>NUCLEOTIDE SEQUENCE [LARGE SCALE GENOMIC DNA]</scope>
    <source>
        <strain evidence="1">NIOZ-UU36</strain>
    </source>
</reference>
<protein>
    <recommendedName>
        <fullName evidence="3">Transcriptional regulator, AbiEi antitoxin, Type IV TA system</fullName>
    </recommendedName>
</protein>
<gene>
    <name evidence="1" type="ORF">H8E29_14140</name>
</gene>
<evidence type="ECO:0000313" key="1">
    <source>
        <dbReference type="EMBL" id="MBC8336401.1"/>
    </source>
</evidence>
<accession>A0A8J6TFG8</accession>
<organism evidence="1 2">
    <name type="scientific">Candidatus Desulfolinea nitratireducens</name>
    <dbReference type="NCBI Taxonomy" id="2841698"/>
    <lineage>
        <taxon>Bacteria</taxon>
        <taxon>Bacillati</taxon>
        <taxon>Chloroflexota</taxon>
        <taxon>Anaerolineae</taxon>
        <taxon>Anaerolineales</taxon>
        <taxon>Anaerolineales incertae sedis</taxon>
        <taxon>Candidatus Desulfolinea</taxon>
    </lineage>
</organism>
<name>A0A8J6TFG8_9CHLR</name>
<proteinExistence type="predicted"/>
<comment type="caution">
    <text evidence="1">The sequence shown here is derived from an EMBL/GenBank/DDBJ whole genome shotgun (WGS) entry which is preliminary data.</text>
</comment>